<name>A0A1I4VW77_9GAMM</name>
<evidence type="ECO:0000313" key="3">
    <source>
        <dbReference type="Proteomes" id="UP000242222"/>
    </source>
</evidence>
<dbReference type="OrthoDB" id="3394858at2"/>
<organism evidence="2 3">
    <name type="scientific">Izhakiella capsodis</name>
    <dbReference type="NCBI Taxonomy" id="1367852"/>
    <lineage>
        <taxon>Bacteria</taxon>
        <taxon>Pseudomonadati</taxon>
        <taxon>Pseudomonadota</taxon>
        <taxon>Gammaproteobacteria</taxon>
        <taxon>Enterobacterales</taxon>
        <taxon>Erwiniaceae</taxon>
        <taxon>Izhakiella</taxon>
    </lineage>
</organism>
<dbReference type="EMBL" id="FOVC01000002">
    <property type="protein sequence ID" value="SFN05249.1"/>
    <property type="molecule type" value="Genomic_DNA"/>
</dbReference>
<dbReference type="Gene3D" id="2.60.260.20">
    <property type="entry name" value="Urease metallochaperone UreE, N-terminal domain"/>
    <property type="match status" value="1"/>
</dbReference>
<keyword evidence="3" id="KW-1185">Reference proteome</keyword>
<dbReference type="Proteomes" id="UP000242222">
    <property type="component" value="Unassembled WGS sequence"/>
</dbReference>
<dbReference type="RefSeq" id="WP_092875392.1">
    <property type="nucleotide sequence ID" value="NZ_FOVC01000002.1"/>
</dbReference>
<accession>A0A1I4VW77</accession>
<sequence length="194" mass="21890">MRIVERVLGNVKKDSSWKQQMQSLTPDRLILSQWEAQKSRCRKYTEGGLELGIMLDRNLQLEDGDVLLWDAEQQLMVIAELKLPEVMVLYLGLLQGDVPRLMTACFALGHALGNQHWKALFKDNRVLIPLTVPRRMVESVIKSHGFDKLPCACVKGETLIEELTQSQARLLFAGAEDASHHVEVAPHPSDIQPT</sequence>
<dbReference type="InterPro" id="IPR036118">
    <property type="entry name" value="UreE_N_sf"/>
</dbReference>
<dbReference type="SUPFAM" id="SSF69287">
    <property type="entry name" value="Urease metallochaperone UreE, N-terminal domain"/>
    <property type="match status" value="1"/>
</dbReference>
<dbReference type="SMART" id="SM00988">
    <property type="entry name" value="UreE_N"/>
    <property type="match status" value="1"/>
</dbReference>
<proteinExistence type="predicted"/>
<protein>
    <submittedName>
        <fullName evidence="2">Urease accessory protein</fullName>
    </submittedName>
</protein>
<reference evidence="3" key="1">
    <citation type="submission" date="2016-10" db="EMBL/GenBank/DDBJ databases">
        <authorList>
            <person name="Varghese N."/>
            <person name="Submissions S."/>
        </authorList>
    </citation>
    <scope>NUCLEOTIDE SEQUENCE [LARGE SCALE GENOMIC DNA]</scope>
    <source>
        <strain evidence="3">N6PO6</strain>
    </source>
</reference>
<dbReference type="InterPro" id="IPR004029">
    <property type="entry name" value="UreE_N"/>
</dbReference>
<feature type="domain" description="UreE urease accessory N-terminal" evidence="1">
    <location>
        <begin position="11"/>
        <end position="75"/>
    </location>
</feature>
<gene>
    <name evidence="2" type="ORF">SAMN05216516_102108</name>
</gene>
<evidence type="ECO:0000259" key="1">
    <source>
        <dbReference type="SMART" id="SM00988"/>
    </source>
</evidence>
<dbReference type="Pfam" id="PF02814">
    <property type="entry name" value="UreE_N"/>
    <property type="match status" value="1"/>
</dbReference>
<evidence type="ECO:0000313" key="2">
    <source>
        <dbReference type="EMBL" id="SFN05249.1"/>
    </source>
</evidence>
<dbReference type="AlphaFoldDB" id="A0A1I4VW77"/>
<dbReference type="STRING" id="1367852.SAMN05216516_102108"/>